<accession>F6D3C6</accession>
<dbReference type="Gene3D" id="3.40.50.300">
    <property type="entry name" value="P-loop containing nucleotide triphosphate hydrolases"/>
    <property type="match status" value="1"/>
</dbReference>
<dbReference type="RefSeq" id="WP_013826217.1">
    <property type="nucleotide sequence ID" value="NC_015574.1"/>
</dbReference>
<dbReference type="STRING" id="868131.MSWAN_1707"/>
<protein>
    <submittedName>
        <fullName evidence="3">3H domain-containing protein</fullName>
    </submittedName>
</protein>
<dbReference type="SUPFAM" id="SSF52540">
    <property type="entry name" value="P-loop containing nucleoside triphosphate hydrolases"/>
    <property type="match status" value="1"/>
</dbReference>
<dbReference type="EMBL" id="CP002772">
    <property type="protein sequence ID" value="AEG18718.1"/>
    <property type="molecule type" value="Genomic_DNA"/>
</dbReference>
<sequence length="341" mass="38802">MRKPYVILIGSASGIGKSTIASELAKELGIKHLIETDFIREIVRGIIGPEYAPALHRSSFDAYVTLKDKERFKGNNAGLISAGFEEHASFVIPAIEKVIKRAVDDYDDVVIEGVHLVPGLIDIEKFRDEASIHFFVLTADEEMHKERFVKRAMKIKRGGKHLEYFKENRIINDYLVKEASEHGVPVINNKGIDCTIKRMLTLIREICKIMLFKHSVDELEAETDIILDKYGGRIVDVSYFLPGFGEPLKRRVNVFDPYEAKRFIGNLNKNPKRKKDLEGLYKLSDNVHSHKICAPDEESLEKMIKDLDEMGFIFKGKESAAEKLSKEETSTQDEGSKKSYH</sequence>
<dbReference type="InterPro" id="IPR035922">
    <property type="entry name" value="3H_dom_sf"/>
</dbReference>
<dbReference type="Gene3D" id="3.30.1340.20">
    <property type="entry name" value="3H domain"/>
    <property type="match status" value="1"/>
</dbReference>
<reference evidence="3 4" key="1">
    <citation type="journal article" date="2014" name="Int. J. Syst. Evol. Microbiol.">
        <title>Methanobacterium paludis sp. nov. and a novel strain of Methanobacterium lacus isolated from northern peatlands.</title>
        <authorList>
            <person name="Cadillo-Quiroz H."/>
            <person name="Brauer S.L."/>
            <person name="Goodson N."/>
            <person name="Yavitt J.B."/>
            <person name="Zinder S.H."/>
        </authorList>
    </citation>
    <scope>NUCLEOTIDE SEQUENCE [LARGE SCALE GENOMIC DNA]</scope>
    <source>
        <strain evidence="4">DSM 25820 / JCM 18151 / SWAN1</strain>
    </source>
</reference>
<dbReference type="Proteomes" id="UP000009231">
    <property type="component" value="Chromosome"/>
</dbReference>
<dbReference type="HOGENOM" id="CLU_884587_0_0_2"/>
<dbReference type="KEGG" id="mew:MSWAN_1707"/>
<dbReference type="AlphaFoldDB" id="F6D3C6"/>
<dbReference type="GeneID" id="10669217"/>
<dbReference type="eggNOG" id="arCOG01968">
    <property type="taxonomic scope" value="Archaea"/>
</dbReference>
<gene>
    <name evidence="3" type="ordered locus">MSWAN_1707</name>
</gene>
<dbReference type="SUPFAM" id="SSF75500">
    <property type="entry name" value="Putative transcriptional regulator TM1602, C-terminal domain"/>
    <property type="match status" value="1"/>
</dbReference>
<dbReference type="InterPro" id="IPR004173">
    <property type="entry name" value="3H_domain"/>
</dbReference>
<feature type="domain" description="3H" evidence="2">
    <location>
        <begin position="212"/>
        <end position="312"/>
    </location>
</feature>
<feature type="region of interest" description="Disordered" evidence="1">
    <location>
        <begin position="319"/>
        <end position="341"/>
    </location>
</feature>
<organism evidence="3 4">
    <name type="scientific">Methanobacterium paludis (strain DSM 25820 / JCM 18151 / SWAN1)</name>
    <dbReference type="NCBI Taxonomy" id="868131"/>
    <lineage>
        <taxon>Archaea</taxon>
        <taxon>Methanobacteriati</taxon>
        <taxon>Methanobacteriota</taxon>
        <taxon>Methanomada group</taxon>
        <taxon>Methanobacteria</taxon>
        <taxon>Methanobacteriales</taxon>
        <taxon>Methanobacteriaceae</taxon>
        <taxon>Methanobacterium</taxon>
    </lineage>
</organism>
<dbReference type="OrthoDB" id="67577at2157"/>
<keyword evidence="4" id="KW-1185">Reference proteome</keyword>
<evidence type="ECO:0000259" key="2">
    <source>
        <dbReference type="Pfam" id="PF02829"/>
    </source>
</evidence>
<dbReference type="InterPro" id="IPR027417">
    <property type="entry name" value="P-loop_NTPase"/>
</dbReference>
<evidence type="ECO:0000313" key="3">
    <source>
        <dbReference type="EMBL" id="AEG18718.1"/>
    </source>
</evidence>
<dbReference type="NCBIfam" id="NF008995">
    <property type="entry name" value="PRK12338.1"/>
    <property type="match status" value="1"/>
</dbReference>
<dbReference type="Pfam" id="PF13238">
    <property type="entry name" value="AAA_18"/>
    <property type="match status" value="1"/>
</dbReference>
<dbReference type="Pfam" id="PF02829">
    <property type="entry name" value="3H"/>
    <property type="match status" value="1"/>
</dbReference>
<evidence type="ECO:0000313" key="4">
    <source>
        <dbReference type="Proteomes" id="UP000009231"/>
    </source>
</evidence>
<name>F6D3C6_METPW</name>
<dbReference type="GO" id="GO:0036094">
    <property type="term" value="F:small molecule binding"/>
    <property type="evidence" value="ECO:0007669"/>
    <property type="project" value="InterPro"/>
</dbReference>
<dbReference type="PANTHER" id="PTHR33477:SF3">
    <property type="entry name" value="P-LOOP NTPASE DOMAIN-CONTAINING PROTEIN LPA1 HOMOLOG 1"/>
    <property type="match status" value="1"/>
</dbReference>
<evidence type="ECO:0000256" key="1">
    <source>
        <dbReference type="SAM" id="MobiDB-lite"/>
    </source>
</evidence>
<proteinExistence type="predicted"/>
<dbReference type="PANTHER" id="PTHR33477">
    <property type="entry name" value="P-LOOP NTPASE DOMAIN-CONTAINING PROTEIN LPA1 HOMOLOG 1"/>
    <property type="match status" value="1"/>
</dbReference>